<accession>A0A1H0E032</accession>
<dbReference type="GO" id="GO:0016787">
    <property type="term" value="F:hydrolase activity"/>
    <property type="evidence" value="ECO:0007669"/>
    <property type="project" value="UniProtKB-KW"/>
</dbReference>
<evidence type="ECO:0000259" key="8">
    <source>
        <dbReference type="Pfam" id="PF01850"/>
    </source>
</evidence>
<evidence type="ECO:0000256" key="7">
    <source>
        <dbReference type="ARBA" id="ARBA00038093"/>
    </source>
</evidence>
<reference evidence="9 10" key="1">
    <citation type="submission" date="2016-10" db="EMBL/GenBank/DDBJ databases">
        <authorList>
            <person name="de Groot N.N."/>
        </authorList>
    </citation>
    <scope>NUCLEOTIDE SEQUENCE [LARGE SCALE GENOMIC DNA]</scope>
    <source>
        <strain evidence="9 10">DSM 15269</strain>
    </source>
</reference>
<gene>
    <name evidence="9" type="ORF">SAMN04488516_10675</name>
</gene>
<dbReference type="GO" id="GO:0046872">
    <property type="term" value="F:metal ion binding"/>
    <property type="evidence" value="ECO:0007669"/>
    <property type="project" value="UniProtKB-KW"/>
</dbReference>
<evidence type="ECO:0000256" key="2">
    <source>
        <dbReference type="ARBA" id="ARBA00022649"/>
    </source>
</evidence>
<dbReference type="Gene3D" id="3.40.50.1010">
    <property type="entry name" value="5'-nuclease"/>
    <property type="match status" value="1"/>
</dbReference>
<name>A0A1H0E032_9BACT</name>
<evidence type="ECO:0000256" key="6">
    <source>
        <dbReference type="ARBA" id="ARBA00022842"/>
    </source>
</evidence>
<proteinExistence type="inferred from homology"/>
<dbReference type="RefSeq" id="WP_092065361.1">
    <property type="nucleotide sequence ID" value="NZ_FNIN01000006.1"/>
</dbReference>
<dbReference type="SUPFAM" id="SSF88723">
    <property type="entry name" value="PIN domain-like"/>
    <property type="match status" value="1"/>
</dbReference>
<dbReference type="InterPro" id="IPR029060">
    <property type="entry name" value="PIN-like_dom_sf"/>
</dbReference>
<keyword evidence="4" id="KW-0479">Metal-binding</keyword>
<dbReference type="STRING" id="206665.SAMN04488516_10675"/>
<evidence type="ECO:0000256" key="3">
    <source>
        <dbReference type="ARBA" id="ARBA00022722"/>
    </source>
</evidence>
<protein>
    <submittedName>
        <fullName evidence="9">PIN domain-containing protein</fullName>
    </submittedName>
</protein>
<keyword evidence="6" id="KW-0460">Magnesium</keyword>
<keyword evidence="2" id="KW-1277">Toxin-antitoxin system</keyword>
<keyword evidence="3" id="KW-0540">Nuclease</keyword>
<dbReference type="Pfam" id="PF01850">
    <property type="entry name" value="PIN"/>
    <property type="match status" value="1"/>
</dbReference>
<dbReference type="OrthoDB" id="9815354at2"/>
<comment type="cofactor">
    <cofactor evidence="1">
        <name>Mg(2+)</name>
        <dbReference type="ChEBI" id="CHEBI:18420"/>
    </cofactor>
</comment>
<sequence length="161" mass="19086">MSGNSKRFLIDSNIFIYHFKGNEEATNFLLAYVKESCLSIITYMEILSLELSPYECNLIKRYLENFQIIYTDFTIARQVVFNKEFEKTYQSIFNPRLKKIRLPDNIVLSTAQVYNLTLVTSNIDDFRKFNVDLLNPLSSHNKENYFFKDLKRQHKRTTALV</sequence>
<dbReference type="AlphaFoldDB" id="A0A1H0E032"/>
<organism evidence="9 10">
    <name type="scientific">Desulfonauticus submarinus</name>
    <dbReference type="NCBI Taxonomy" id="206665"/>
    <lineage>
        <taxon>Bacteria</taxon>
        <taxon>Pseudomonadati</taxon>
        <taxon>Thermodesulfobacteriota</taxon>
        <taxon>Desulfovibrionia</taxon>
        <taxon>Desulfovibrionales</taxon>
        <taxon>Desulfonauticaceae</taxon>
        <taxon>Desulfonauticus</taxon>
    </lineage>
</organism>
<evidence type="ECO:0000313" key="10">
    <source>
        <dbReference type="Proteomes" id="UP000199602"/>
    </source>
</evidence>
<dbReference type="CDD" id="cd18738">
    <property type="entry name" value="PIN_VapC4-5_FitB-like"/>
    <property type="match status" value="1"/>
</dbReference>
<comment type="similarity">
    <text evidence="7">Belongs to the PINc/VapC protein family.</text>
</comment>
<keyword evidence="10" id="KW-1185">Reference proteome</keyword>
<evidence type="ECO:0000313" key="9">
    <source>
        <dbReference type="EMBL" id="SDN75752.1"/>
    </source>
</evidence>
<evidence type="ECO:0000256" key="5">
    <source>
        <dbReference type="ARBA" id="ARBA00022801"/>
    </source>
</evidence>
<dbReference type="GO" id="GO:0004518">
    <property type="term" value="F:nuclease activity"/>
    <property type="evidence" value="ECO:0007669"/>
    <property type="project" value="UniProtKB-KW"/>
</dbReference>
<dbReference type="InterPro" id="IPR050556">
    <property type="entry name" value="Type_II_TA_system_RNase"/>
</dbReference>
<keyword evidence="5" id="KW-0378">Hydrolase</keyword>
<dbReference type="Proteomes" id="UP000199602">
    <property type="component" value="Unassembled WGS sequence"/>
</dbReference>
<evidence type="ECO:0000256" key="4">
    <source>
        <dbReference type="ARBA" id="ARBA00022723"/>
    </source>
</evidence>
<feature type="domain" description="PIN" evidence="8">
    <location>
        <begin position="9"/>
        <end position="128"/>
    </location>
</feature>
<evidence type="ECO:0000256" key="1">
    <source>
        <dbReference type="ARBA" id="ARBA00001946"/>
    </source>
</evidence>
<dbReference type="EMBL" id="FNIN01000006">
    <property type="protein sequence ID" value="SDN75752.1"/>
    <property type="molecule type" value="Genomic_DNA"/>
</dbReference>
<dbReference type="PANTHER" id="PTHR33653:SF1">
    <property type="entry name" value="RIBONUCLEASE VAPC2"/>
    <property type="match status" value="1"/>
</dbReference>
<dbReference type="PANTHER" id="PTHR33653">
    <property type="entry name" value="RIBONUCLEASE VAPC2"/>
    <property type="match status" value="1"/>
</dbReference>
<dbReference type="InterPro" id="IPR002716">
    <property type="entry name" value="PIN_dom"/>
</dbReference>